<comment type="subunit">
    <text evidence="8">Homotetramer. Forms heterodimers with either ThiH or ThiS.</text>
</comment>
<dbReference type="EC" id="2.8.1.10" evidence="3 8"/>
<keyword evidence="8" id="KW-0963">Cytoplasm</keyword>
<dbReference type="HAMAP" id="MF_00443">
    <property type="entry name" value="ThiG"/>
    <property type="match status" value="1"/>
</dbReference>
<dbReference type="CDD" id="cd04728">
    <property type="entry name" value="ThiG"/>
    <property type="match status" value="1"/>
</dbReference>
<keyword evidence="11" id="KW-1185">Reference proteome</keyword>
<dbReference type="InterPro" id="IPR033983">
    <property type="entry name" value="Thiazole_synthase_ThiG"/>
</dbReference>
<feature type="domain" description="Thiazole synthase ThiG" evidence="9">
    <location>
        <begin position="7"/>
        <end position="249"/>
    </location>
</feature>
<evidence type="ECO:0000313" key="10">
    <source>
        <dbReference type="EMBL" id="MDQ0160263.1"/>
    </source>
</evidence>
<comment type="caution">
    <text evidence="10">The sequence shown here is derived from an EMBL/GenBank/DDBJ whole genome shotgun (WGS) entry which is preliminary data.</text>
</comment>
<comment type="subcellular location">
    <subcellularLocation>
        <location evidence="8">Cytoplasm</location>
    </subcellularLocation>
</comment>
<reference evidence="10 11" key="1">
    <citation type="submission" date="2023-07" db="EMBL/GenBank/DDBJ databases">
        <title>Genomic Encyclopedia of Type Strains, Phase IV (KMG-IV): sequencing the most valuable type-strain genomes for metagenomic binning, comparative biology and taxonomic classification.</title>
        <authorList>
            <person name="Goeker M."/>
        </authorList>
    </citation>
    <scope>NUCLEOTIDE SEQUENCE [LARGE SCALE GENOMIC DNA]</scope>
    <source>
        <strain evidence="10 11">DSM 16460</strain>
    </source>
</reference>
<evidence type="ECO:0000259" key="9">
    <source>
        <dbReference type="Pfam" id="PF05690"/>
    </source>
</evidence>
<accession>A0ABT9VH22</accession>
<comment type="similarity">
    <text evidence="8">Belongs to the ThiG family.</text>
</comment>
<evidence type="ECO:0000256" key="6">
    <source>
        <dbReference type="ARBA" id="ARBA00023270"/>
    </source>
</evidence>
<dbReference type="PANTHER" id="PTHR34266">
    <property type="entry name" value="THIAZOLE SYNTHASE"/>
    <property type="match status" value="1"/>
</dbReference>
<dbReference type="GO" id="GO:1990107">
    <property type="term" value="F:thiazole synthase activity"/>
    <property type="evidence" value="ECO:0007669"/>
    <property type="project" value="UniProtKB-EC"/>
</dbReference>
<keyword evidence="4 8" id="KW-0808">Transferase</keyword>
<feature type="binding site" evidence="8">
    <location>
        <begin position="184"/>
        <end position="185"/>
    </location>
    <ligand>
        <name>1-deoxy-D-xylulose 5-phosphate</name>
        <dbReference type="ChEBI" id="CHEBI:57792"/>
    </ligand>
</feature>
<dbReference type="RefSeq" id="WP_306977389.1">
    <property type="nucleotide sequence ID" value="NZ_JAUSTQ010000010.1"/>
</dbReference>
<dbReference type="SUPFAM" id="SSF110399">
    <property type="entry name" value="ThiG-like"/>
    <property type="match status" value="1"/>
</dbReference>
<evidence type="ECO:0000256" key="7">
    <source>
        <dbReference type="ARBA" id="ARBA00049897"/>
    </source>
</evidence>
<dbReference type="PANTHER" id="PTHR34266:SF2">
    <property type="entry name" value="THIAZOLE SYNTHASE"/>
    <property type="match status" value="1"/>
</dbReference>
<dbReference type="InterPro" id="IPR013785">
    <property type="entry name" value="Aldolase_TIM"/>
</dbReference>
<proteinExistence type="inferred from homology"/>
<keyword evidence="5 8" id="KW-0784">Thiamine biosynthesis</keyword>
<evidence type="ECO:0000256" key="3">
    <source>
        <dbReference type="ARBA" id="ARBA00011960"/>
    </source>
</evidence>
<dbReference type="Gene3D" id="3.20.20.70">
    <property type="entry name" value="Aldolase class I"/>
    <property type="match status" value="1"/>
</dbReference>
<comment type="function">
    <text evidence="1 8">Catalyzes the rearrangement of 1-deoxy-D-xylulose 5-phosphate (DXP) to produce the thiazole phosphate moiety of thiamine. Sulfur is provided by the thiocarboxylate moiety of the carrier protein ThiS. In vitro, sulfur can be provided by H(2)S.</text>
</comment>
<evidence type="ECO:0000256" key="2">
    <source>
        <dbReference type="ARBA" id="ARBA00004948"/>
    </source>
</evidence>
<gene>
    <name evidence="8" type="primary">thiG</name>
    <name evidence="10" type="ORF">J2S77_002266</name>
</gene>
<feature type="active site" description="Schiff-base intermediate with DXP" evidence="8">
    <location>
        <position position="97"/>
    </location>
</feature>
<feature type="binding site" evidence="8">
    <location>
        <position position="158"/>
    </location>
    <ligand>
        <name>1-deoxy-D-xylulose 5-phosphate</name>
        <dbReference type="ChEBI" id="CHEBI:57792"/>
    </ligand>
</feature>
<dbReference type="InterPro" id="IPR008867">
    <property type="entry name" value="ThiG"/>
</dbReference>
<organism evidence="10 11">
    <name type="scientific">Alkalibacillus salilacus</name>
    <dbReference type="NCBI Taxonomy" id="284582"/>
    <lineage>
        <taxon>Bacteria</taxon>
        <taxon>Bacillati</taxon>
        <taxon>Bacillota</taxon>
        <taxon>Bacilli</taxon>
        <taxon>Bacillales</taxon>
        <taxon>Bacillaceae</taxon>
        <taxon>Alkalibacillus</taxon>
    </lineage>
</organism>
<dbReference type="Proteomes" id="UP001224359">
    <property type="component" value="Unassembled WGS sequence"/>
</dbReference>
<protein>
    <recommendedName>
        <fullName evidence="3 8">Thiazole synthase</fullName>
        <ecNumber evidence="3 8">2.8.1.10</ecNumber>
    </recommendedName>
</protein>
<evidence type="ECO:0000256" key="8">
    <source>
        <dbReference type="HAMAP-Rule" id="MF_00443"/>
    </source>
</evidence>
<keyword evidence="6 8" id="KW-0704">Schiff base</keyword>
<evidence type="ECO:0000256" key="5">
    <source>
        <dbReference type="ARBA" id="ARBA00022977"/>
    </source>
</evidence>
<name>A0ABT9VH22_9BACI</name>
<evidence type="ECO:0000256" key="4">
    <source>
        <dbReference type="ARBA" id="ARBA00022679"/>
    </source>
</evidence>
<evidence type="ECO:0000313" key="11">
    <source>
        <dbReference type="Proteomes" id="UP001224359"/>
    </source>
</evidence>
<dbReference type="EMBL" id="JAUSTQ010000010">
    <property type="protein sequence ID" value="MDQ0160263.1"/>
    <property type="molecule type" value="Genomic_DNA"/>
</dbReference>
<dbReference type="Pfam" id="PF05690">
    <property type="entry name" value="ThiG"/>
    <property type="match status" value="1"/>
</dbReference>
<evidence type="ECO:0000256" key="1">
    <source>
        <dbReference type="ARBA" id="ARBA00002834"/>
    </source>
</evidence>
<comment type="catalytic activity">
    <reaction evidence="7 8">
        <text>[ThiS sulfur-carrier protein]-C-terminal-Gly-aminoethanethioate + 2-iminoacetate + 1-deoxy-D-xylulose 5-phosphate = [ThiS sulfur-carrier protein]-C-terminal Gly-Gly + 2-[(2R,5Z)-2-carboxy-4-methylthiazol-5(2H)-ylidene]ethyl phosphate + 2 H2O + H(+)</text>
        <dbReference type="Rhea" id="RHEA:26297"/>
        <dbReference type="Rhea" id="RHEA-COMP:12909"/>
        <dbReference type="Rhea" id="RHEA-COMP:19908"/>
        <dbReference type="ChEBI" id="CHEBI:15377"/>
        <dbReference type="ChEBI" id="CHEBI:15378"/>
        <dbReference type="ChEBI" id="CHEBI:57792"/>
        <dbReference type="ChEBI" id="CHEBI:62899"/>
        <dbReference type="ChEBI" id="CHEBI:77846"/>
        <dbReference type="ChEBI" id="CHEBI:90778"/>
        <dbReference type="ChEBI" id="CHEBI:232372"/>
        <dbReference type="EC" id="2.8.1.10"/>
    </reaction>
</comment>
<comment type="pathway">
    <text evidence="2 8">Cofactor biosynthesis; thiamine diphosphate biosynthesis.</text>
</comment>
<sequence length="256" mass="27237">MQDSLVIAGEELNSRLFVGTGKFADHSKMKETLQESQSEVVTVAVRRVDLSGSDHYILNDIPDHMTLMPNTSGARSAEEAIRIARLAKASGMGNWIKIEVITNSKYLLPDNEETIKATESLVKEGFVVLPYMSPDLMAAKRLEEAGAATVMPLGSPIGSNRGIRMKEMIQIMIEDINVPIVIDAGIGRPSEAAEAMEMGADAVLVNTAIATAKDPVAMAKAFDLAVQAGRSAYMSGIGASSTNAKASSPLTGFLHS</sequence>
<feature type="binding site" evidence="8">
    <location>
        <begin position="206"/>
        <end position="207"/>
    </location>
    <ligand>
        <name>1-deoxy-D-xylulose 5-phosphate</name>
        <dbReference type="ChEBI" id="CHEBI:57792"/>
    </ligand>
</feature>